<evidence type="ECO:0000256" key="2">
    <source>
        <dbReference type="ARBA" id="ARBA00022833"/>
    </source>
</evidence>
<keyword evidence="2 5" id="KW-0862">Zinc</keyword>
<dbReference type="InterPro" id="IPR023407">
    <property type="entry name" value="Ribosomal_eS27_Zn-bd_dom_sf"/>
</dbReference>
<keyword evidence="4 5" id="KW-0687">Ribonucleoprotein</keyword>
<keyword evidence="3 5" id="KW-0689">Ribosomal protein</keyword>
<accession>A0ABQ9YCC9</accession>
<evidence type="ECO:0000313" key="7">
    <source>
        <dbReference type="Proteomes" id="UP001281761"/>
    </source>
</evidence>
<dbReference type="Pfam" id="PF01667">
    <property type="entry name" value="Ribosomal_S27e"/>
    <property type="match status" value="1"/>
</dbReference>
<evidence type="ECO:0000256" key="5">
    <source>
        <dbReference type="RuleBase" id="RU000671"/>
    </source>
</evidence>
<proteinExistence type="inferred from homology"/>
<dbReference type="SUPFAM" id="SSF57829">
    <property type="entry name" value="Zn-binding ribosomal proteins"/>
    <property type="match status" value="1"/>
</dbReference>
<name>A0ABQ9YCC9_9EUKA</name>
<dbReference type="HAMAP" id="MF_00371">
    <property type="entry name" value="Ribosomal_eS27"/>
    <property type="match status" value="1"/>
</dbReference>
<keyword evidence="5" id="KW-0863">Zinc-finger</keyword>
<reference evidence="6 7" key="1">
    <citation type="journal article" date="2022" name="bioRxiv">
        <title>Genomics of Preaxostyla Flagellates Illuminates Evolutionary Transitions and the Path Towards Mitochondrial Loss.</title>
        <authorList>
            <person name="Novak L.V.F."/>
            <person name="Treitli S.C."/>
            <person name="Pyrih J."/>
            <person name="Halakuc P."/>
            <person name="Pipaliya S.V."/>
            <person name="Vacek V."/>
            <person name="Brzon O."/>
            <person name="Soukal P."/>
            <person name="Eme L."/>
            <person name="Dacks J.B."/>
            <person name="Karnkowska A."/>
            <person name="Elias M."/>
            <person name="Hampl V."/>
        </authorList>
    </citation>
    <scope>NUCLEOTIDE SEQUENCE [LARGE SCALE GENOMIC DNA]</scope>
    <source>
        <strain evidence="6">NAU3</strain>
        <tissue evidence="6">Gut</tissue>
    </source>
</reference>
<evidence type="ECO:0000313" key="6">
    <source>
        <dbReference type="EMBL" id="KAK2961389.1"/>
    </source>
</evidence>
<evidence type="ECO:0000256" key="1">
    <source>
        <dbReference type="ARBA" id="ARBA00010919"/>
    </source>
</evidence>
<evidence type="ECO:0000256" key="3">
    <source>
        <dbReference type="ARBA" id="ARBA00022980"/>
    </source>
</evidence>
<dbReference type="InterPro" id="IPR000592">
    <property type="entry name" value="Ribosomal_eS27"/>
</dbReference>
<dbReference type="EMBL" id="JARBJD010000016">
    <property type="protein sequence ID" value="KAK2961389.1"/>
    <property type="molecule type" value="Genomic_DNA"/>
</dbReference>
<comment type="similarity">
    <text evidence="1 5">Belongs to the eukaryotic ribosomal protein eS27 family.</text>
</comment>
<keyword evidence="7" id="KW-1185">Reference proteome</keyword>
<dbReference type="PROSITE" id="PS01168">
    <property type="entry name" value="RIBOSOMAL_S27E"/>
    <property type="match status" value="1"/>
</dbReference>
<dbReference type="InterPro" id="IPR011332">
    <property type="entry name" value="Ribosomal_zn-bd"/>
</dbReference>
<dbReference type="GO" id="GO:0005840">
    <property type="term" value="C:ribosome"/>
    <property type="evidence" value="ECO:0007669"/>
    <property type="project" value="UniProtKB-KW"/>
</dbReference>
<comment type="caution">
    <text evidence="6">The sequence shown here is derived from an EMBL/GenBank/DDBJ whole genome shotgun (WGS) entry which is preliminary data.</text>
</comment>
<keyword evidence="5" id="KW-0479">Metal-binding</keyword>
<dbReference type="Proteomes" id="UP001281761">
    <property type="component" value="Unassembled WGS sequence"/>
</dbReference>
<organism evidence="6 7">
    <name type="scientific">Blattamonas nauphoetae</name>
    <dbReference type="NCBI Taxonomy" id="2049346"/>
    <lineage>
        <taxon>Eukaryota</taxon>
        <taxon>Metamonada</taxon>
        <taxon>Preaxostyla</taxon>
        <taxon>Oxymonadida</taxon>
        <taxon>Blattamonas</taxon>
    </lineage>
</organism>
<comment type="cofactor">
    <cofactor evidence="5">
        <name>Zn(2+)</name>
        <dbReference type="ChEBI" id="CHEBI:29105"/>
    </cofactor>
    <text evidence="5">Binds 1 zinc ion per subunit.</text>
</comment>
<evidence type="ECO:0000256" key="4">
    <source>
        <dbReference type="ARBA" id="ARBA00023274"/>
    </source>
</evidence>
<gene>
    <name evidence="6" type="ORF">BLNAU_3510</name>
</gene>
<dbReference type="Gene3D" id="2.20.25.100">
    <property type="entry name" value="Zn-binding ribosomal proteins"/>
    <property type="match status" value="1"/>
</dbReference>
<protein>
    <recommendedName>
        <fullName evidence="5">40S ribosomal protein S27</fullName>
    </recommendedName>
</protein>
<sequence length="337" mass="38306">MVPPEEDHDLPEEPTPQFSLVRQRYYTPISQLNYKSSFCLIELFPEYPKTFADLFQMANPLPFLQLLEKIRTAIKINGLEEVDISYRLFTYHSINLLVQHQQAHHLDESHIRPGSSQRVHNLFHTARSEGLDFHQILTTFTSDDGFPEMAPLFSETQQPLYEVDKSYESLVLIALHTSFDEPPSSSLVSSHIFAGAIRCILVQSENDVLAIAKAMEALSSFFSTILANTPNSMEMAISLLISEIQMFVKYKFRFQFKVDLLHPEKKAEAGKHKLKRLVQSPNSYFLDVKCQNCQKIMTVFSHASTSVLCGNCGNVVCTPTGGKAKLQPGVQYRRKQN</sequence>
<dbReference type="PANTHER" id="PTHR11594">
    <property type="entry name" value="40S RIBOSOMAL PROTEIN S27"/>
    <property type="match status" value="1"/>
</dbReference>